<dbReference type="Gene3D" id="3.40.50.720">
    <property type="entry name" value="NAD(P)-binding Rossmann-like Domain"/>
    <property type="match status" value="1"/>
</dbReference>
<dbReference type="PANTHER" id="PTHR43818">
    <property type="entry name" value="BCDNA.GH03377"/>
    <property type="match status" value="1"/>
</dbReference>
<evidence type="ECO:0000313" key="2">
    <source>
        <dbReference type="EMBL" id="SVC98893.1"/>
    </source>
</evidence>
<dbReference type="PROSITE" id="PS51318">
    <property type="entry name" value="TAT"/>
    <property type="match status" value="1"/>
</dbReference>
<feature type="domain" description="Gfo/Idh/MocA-like oxidoreductase N-terminal" evidence="1">
    <location>
        <begin position="38"/>
        <end position="134"/>
    </location>
</feature>
<accession>A0A382RMG0</accession>
<dbReference type="PANTHER" id="PTHR43818:SF5">
    <property type="entry name" value="OXIDOREDUCTASE FAMILY PROTEIN"/>
    <property type="match status" value="1"/>
</dbReference>
<reference evidence="2" key="1">
    <citation type="submission" date="2018-05" db="EMBL/GenBank/DDBJ databases">
        <authorList>
            <person name="Lanie J.A."/>
            <person name="Ng W.-L."/>
            <person name="Kazmierczak K.M."/>
            <person name="Andrzejewski T.M."/>
            <person name="Davidsen T.M."/>
            <person name="Wayne K.J."/>
            <person name="Tettelin H."/>
            <person name="Glass J.I."/>
            <person name="Rusch D."/>
            <person name="Podicherti R."/>
            <person name="Tsui H.-C.T."/>
            <person name="Winkler M.E."/>
        </authorList>
    </citation>
    <scope>NUCLEOTIDE SEQUENCE</scope>
</reference>
<dbReference type="InterPro" id="IPR050463">
    <property type="entry name" value="Gfo/Idh/MocA_oxidrdct_glycsds"/>
</dbReference>
<dbReference type="SUPFAM" id="SSF51735">
    <property type="entry name" value="NAD(P)-binding Rossmann-fold domains"/>
    <property type="match status" value="1"/>
</dbReference>
<dbReference type="EMBL" id="UINC01122836">
    <property type="protein sequence ID" value="SVC98893.1"/>
    <property type="molecule type" value="Genomic_DNA"/>
</dbReference>
<dbReference type="InterPro" id="IPR006311">
    <property type="entry name" value="TAT_signal"/>
</dbReference>
<sequence length="135" mass="14874">MNKQTRRSFLKTSLYTGATVAWTAKSWGQVKGANETLRCATVGFRSRGGSHISSITGMQKREQGVKLTALCDVDKKVLDAGAAKHKVKGYQDIREMLEKEDLDVVTVATPNHWHTLAAIWAIQAGKDVYVEKPVS</sequence>
<dbReference type="AlphaFoldDB" id="A0A382RMG0"/>
<protein>
    <recommendedName>
        <fullName evidence="1">Gfo/Idh/MocA-like oxidoreductase N-terminal domain-containing protein</fullName>
    </recommendedName>
</protein>
<organism evidence="2">
    <name type="scientific">marine metagenome</name>
    <dbReference type="NCBI Taxonomy" id="408172"/>
    <lineage>
        <taxon>unclassified sequences</taxon>
        <taxon>metagenomes</taxon>
        <taxon>ecological metagenomes</taxon>
    </lineage>
</organism>
<proteinExistence type="predicted"/>
<feature type="non-terminal residue" evidence="2">
    <location>
        <position position="135"/>
    </location>
</feature>
<dbReference type="InterPro" id="IPR000683">
    <property type="entry name" value="Gfo/Idh/MocA-like_OxRdtase_N"/>
</dbReference>
<evidence type="ECO:0000259" key="1">
    <source>
        <dbReference type="Pfam" id="PF01408"/>
    </source>
</evidence>
<dbReference type="GO" id="GO:0000166">
    <property type="term" value="F:nucleotide binding"/>
    <property type="evidence" value="ECO:0007669"/>
    <property type="project" value="InterPro"/>
</dbReference>
<dbReference type="InterPro" id="IPR036291">
    <property type="entry name" value="NAD(P)-bd_dom_sf"/>
</dbReference>
<gene>
    <name evidence="2" type="ORF">METZ01_LOCUS351747</name>
</gene>
<name>A0A382RMG0_9ZZZZ</name>
<dbReference type="Pfam" id="PF01408">
    <property type="entry name" value="GFO_IDH_MocA"/>
    <property type="match status" value="1"/>
</dbReference>